<dbReference type="GO" id="GO:0004180">
    <property type="term" value="F:carboxypeptidase activity"/>
    <property type="evidence" value="ECO:0007669"/>
    <property type="project" value="UniProtKB-KW"/>
</dbReference>
<protein>
    <submittedName>
        <fullName evidence="3">D-alanyl-D-alanine carboxypeptidase family protein</fullName>
    </submittedName>
</protein>
<dbReference type="PANTHER" id="PTHR34385:SF1">
    <property type="entry name" value="PEPTIDOGLYCAN L-ALANYL-D-GLUTAMATE ENDOPEPTIDASE CWLK"/>
    <property type="match status" value="1"/>
</dbReference>
<proteinExistence type="predicted"/>
<reference evidence="3 4" key="1">
    <citation type="journal article" date="2020" name="ISME J.">
        <title>Comparative genomics reveals insights into cyanobacterial evolution and habitat adaptation.</title>
        <authorList>
            <person name="Chen M.Y."/>
            <person name="Teng W.K."/>
            <person name="Zhao L."/>
            <person name="Hu C.X."/>
            <person name="Zhou Y.K."/>
            <person name="Han B.P."/>
            <person name="Song L.R."/>
            <person name="Shu W.S."/>
        </authorList>
    </citation>
    <scope>NUCLEOTIDE SEQUENCE [LARGE SCALE GENOMIC DNA]</scope>
    <source>
        <strain evidence="3 4">FACHB-1040</strain>
    </source>
</reference>
<keyword evidence="3" id="KW-0645">Protease</keyword>
<accession>A0ABR8BUA1</accession>
<dbReference type="InterPro" id="IPR052179">
    <property type="entry name" value="DD-CPase-like"/>
</dbReference>
<sequence length="268" mass="28996">MNKAGFPKKPHNSYPLSGDDIPVALRDTDDAGSKIKVQPVILIIGGLTGFLLLAITSGFLFSLTAPKPTANSVATPISSTPVATNTPVSNNDNDTVLGHFPYSEAPASELAPITSDGRIRMRKTAAVQFQAMVQAARSAGVILVPISGFRSVQEQKQLFFGVSAQRNQTPAERAALSAPPNHSEHHTGYAVDVGDRTVPATNLQANFDNTKAYQWLQANAAKFSFEISFPKNNLQGVSYEPWHWRFVGDTDSLETFYKAKNIKPVKTP</sequence>
<keyword evidence="1" id="KW-0472">Membrane</keyword>
<feature type="transmembrane region" description="Helical" evidence="1">
    <location>
        <begin position="40"/>
        <end position="63"/>
    </location>
</feature>
<dbReference type="SUPFAM" id="SSF55166">
    <property type="entry name" value="Hedgehog/DD-peptidase"/>
    <property type="match status" value="1"/>
</dbReference>
<dbReference type="InterPro" id="IPR003709">
    <property type="entry name" value="VanY-like_core_dom"/>
</dbReference>
<feature type="domain" description="D-alanyl-D-alanine carboxypeptidase-like core" evidence="2">
    <location>
        <begin position="119"/>
        <end position="249"/>
    </location>
</feature>
<name>A0ABR8BUA1_APHFL</name>
<dbReference type="Gene3D" id="3.30.1380.10">
    <property type="match status" value="1"/>
</dbReference>
<dbReference type="EMBL" id="JACJQT010000008">
    <property type="protein sequence ID" value="MBD2277630.1"/>
    <property type="molecule type" value="Genomic_DNA"/>
</dbReference>
<evidence type="ECO:0000256" key="1">
    <source>
        <dbReference type="SAM" id="Phobius"/>
    </source>
</evidence>
<dbReference type="InterPro" id="IPR058193">
    <property type="entry name" value="VanY/YodJ_core_dom"/>
</dbReference>
<dbReference type="Proteomes" id="UP000606721">
    <property type="component" value="Unassembled WGS sequence"/>
</dbReference>
<comment type="caution">
    <text evidence="3">The sequence shown here is derived from an EMBL/GenBank/DDBJ whole genome shotgun (WGS) entry which is preliminary data.</text>
</comment>
<dbReference type="CDD" id="cd14852">
    <property type="entry name" value="LD-carboxypeptidase"/>
    <property type="match status" value="1"/>
</dbReference>
<gene>
    <name evidence="3" type="ORF">H6F99_04645</name>
</gene>
<dbReference type="RefSeq" id="WP_039201950.1">
    <property type="nucleotide sequence ID" value="NZ_JACJQT010000008.1"/>
</dbReference>
<evidence type="ECO:0000259" key="2">
    <source>
        <dbReference type="Pfam" id="PF02557"/>
    </source>
</evidence>
<organism evidence="3 4">
    <name type="scientific">Aphanizomenon flos-aquae FACHB-1040</name>
    <dbReference type="NCBI Taxonomy" id="2692887"/>
    <lineage>
        <taxon>Bacteria</taxon>
        <taxon>Bacillati</taxon>
        <taxon>Cyanobacteriota</taxon>
        <taxon>Cyanophyceae</taxon>
        <taxon>Nostocales</taxon>
        <taxon>Aphanizomenonaceae</taxon>
        <taxon>Aphanizomenon</taxon>
    </lineage>
</organism>
<dbReference type="Pfam" id="PF02557">
    <property type="entry name" value="VanY"/>
    <property type="match status" value="1"/>
</dbReference>
<dbReference type="PANTHER" id="PTHR34385">
    <property type="entry name" value="D-ALANYL-D-ALANINE CARBOXYPEPTIDASE"/>
    <property type="match status" value="1"/>
</dbReference>
<keyword evidence="4" id="KW-1185">Reference proteome</keyword>
<dbReference type="InterPro" id="IPR009045">
    <property type="entry name" value="Zn_M74/Hedgehog-like"/>
</dbReference>
<keyword evidence="1" id="KW-1133">Transmembrane helix</keyword>
<keyword evidence="3" id="KW-0378">Hydrolase</keyword>
<evidence type="ECO:0000313" key="3">
    <source>
        <dbReference type="EMBL" id="MBD2277630.1"/>
    </source>
</evidence>
<keyword evidence="1" id="KW-0812">Transmembrane</keyword>
<keyword evidence="3" id="KW-0121">Carboxypeptidase</keyword>
<evidence type="ECO:0000313" key="4">
    <source>
        <dbReference type="Proteomes" id="UP000606721"/>
    </source>
</evidence>